<dbReference type="AlphaFoldDB" id="A0AAW3RAH6"/>
<feature type="domain" description="AAA" evidence="1">
    <location>
        <begin position="6"/>
        <end position="32"/>
    </location>
</feature>
<evidence type="ECO:0000313" key="2">
    <source>
        <dbReference type="EMBL" id="KZV00744.1"/>
    </source>
</evidence>
<sequence>MRKAVVISFANQKGGVGKTTTVSEVGENLARVYNKKSIDDRH</sequence>
<dbReference type="Proteomes" id="UP000076872">
    <property type="component" value="Unassembled WGS sequence"/>
</dbReference>
<protein>
    <recommendedName>
        <fullName evidence="1">AAA domain-containing protein</fullName>
    </recommendedName>
</protein>
<reference evidence="2 3" key="1">
    <citation type="submission" date="2016-03" db="EMBL/GenBank/DDBJ databases">
        <title>Comparative genomics of 54 Lactobacillus plantarum strains reveals genomic uncoupling from niche constraints.</title>
        <authorList>
            <person name="Martino M.E."/>
        </authorList>
    </citation>
    <scope>NUCLEOTIDE SEQUENCE [LARGE SCALE GENOMIC DNA]</scope>
    <source>
        <strain evidence="2 3">NAB2</strain>
    </source>
</reference>
<name>A0AAW3RAH6_LACPN</name>
<dbReference type="InterPro" id="IPR027417">
    <property type="entry name" value="P-loop_NTPase"/>
</dbReference>
<gene>
    <name evidence="2" type="ORF">NAB2_3101</name>
</gene>
<evidence type="ECO:0000313" key="3">
    <source>
        <dbReference type="Proteomes" id="UP000076872"/>
    </source>
</evidence>
<organism evidence="2 3">
    <name type="scientific">Lactiplantibacillus plantarum</name>
    <name type="common">Lactobacillus plantarum</name>
    <dbReference type="NCBI Taxonomy" id="1590"/>
    <lineage>
        <taxon>Bacteria</taxon>
        <taxon>Bacillati</taxon>
        <taxon>Bacillota</taxon>
        <taxon>Bacilli</taxon>
        <taxon>Lactobacillales</taxon>
        <taxon>Lactobacillaceae</taxon>
        <taxon>Lactiplantibacillus</taxon>
    </lineage>
</organism>
<dbReference type="EMBL" id="LUXO01000036">
    <property type="protein sequence ID" value="KZV00744.1"/>
    <property type="molecule type" value="Genomic_DNA"/>
</dbReference>
<dbReference type="InterPro" id="IPR025669">
    <property type="entry name" value="AAA_dom"/>
</dbReference>
<proteinExistence type="predicted"/>
<dbReference type="Gene3D" id="3.40.50.300">
    <property type="entry name" value="P-loop containing nucleotide triphosphate hydrolases"/>
    <property type="match status" value="1"/>
</dbReference>
<evidence type="ECO:0000259" key="1">
    <source>
        <dbReference type="Pfam" id="PF13614"/>
    </source>
</evidence>
<comment type="caution">
    <text evidence="2">The sequence shown here is derived from an EMBL/GenBank/DDBJ whole genome shotgun (WGS) entry which is preliminary data.</text>
</comment>
<dbReference type="SUPFAM" id="SSF52540">
    <property type="entry name" value="P-loop containing nucleoside triphosphate hydrolases"/>
    <property type="match status" value="1"/>
</dbReference>
<dbReference type="Pfam" id="PF13614">
    <property type="entry name" value="AAA_31"/>
    <property type="match status" value="1"/>
</dbReference>
<accession>A0AAW3RAH6</accession>